<evidence type="ECO:0000313" key="12">
    <source>
        <dbReference type="RefSeq" id="XP_014673741.1"/>
    </source>
</evidence>
<evidence type="ECO:0000256" key="8">
    <source>
        <dbReference type="ARBA" id="ARBA00023224"/>
    </source>
</evidence>
<keyword evidence="4 9" id="KW-1133">Transmembrane helix</keyword>
<dbReference type="SUPFAM" id="SSF81321">
    <property type="entry name" value="Family A G protein-coupled receptor-like"/>
    <property type="match status" value="1"/>
</dbReference>
<dbReference type="GeneID" id="106814001"/>
<dbReference type="PRINTS" id="PR00237">
    <property type="entry name" value="GPCRRHODOPSN"/>
</dbReference>
<keyword evidence="3 9" id="KW-0812">Transmembrane</keyword>
<proteinExistence type="predicted"/>
<dbReference type="CDD" id="cd00637">
    <property type="entry name" value="7tm_classA_rhodopsin-like"/>
    <property type="match status" value="1"/>
</dbReference>
<feature type="transmembrane region" description="Helical" evidence="9">
    <location>
        <begin position="112"/>
        <end position="133"/>
    </location>
</feature>
<dbReference type="Pfam" id="PF00001">
    <property type="entry name" value="7tm_1"/>
    <property type="match status" value="1"/>
</dbReference>
<organism evidence="11 12">
    <name type="scientific">Priapulus caudatus</name>
    <name type="common">Priapulid worm</name>
    <dbReference type="NCBI Taxonomy" id="37621"/>
    <lineage>
        <taxon>Eukaryota</taxon>
        <taxon>Metazoa</taxon>
        <taxon>Ecdysozoa</taxon>
        <taxon>Scalidophora</taxon>
        <taxon>Priapulida</taxon>
        <taxon>Priapulimorpha</taxon>
        <taxon>Priapulimorphida</taxon>
        <taxon>Priapulidae</taxon>
        <taxon>Priapulus</taxon>
    </lineage>
</organism>
<keyword evidence="11" id="KW-1185">Reference proteome</keyword>
<dbReference type="PANTHER" id="PTHR24248">
    <property type="entry name" value="ADRENERGIC RECEPTOR-RELATED G-PROTEIN COUPLED RECEPTOR"/>
    <property type="match status" value="1"/>
</dbReference>
<accession>A0ABM1ENH0</accession>
<evidence type="ECO:0000256" key="2">
    <source>
        <dbReference type="ARBA" id="ARBA00022475"/>
    </source>
</evidence>
<evidence type="ECO:0000259" key="10">
    <source>
        <dbReference type="PROSITE" id="PS50262"/>
    </source>
</evidence>
<comment type="subcellular location">
    <subcellularLocation>
        <location evidence="1">Cell membrane</location>
        <topology evidence="1">Multi-pass membrane protein</topology>
    </subcellularLocation>
</comment>
<keyword evidence="8" id="KW-0807">Transducer</keyword>
<keyword evidence="6 9" id="KW-0472">Membrane</keyword>
<dbReference type="PROSITE" id="PS50262">
    <property type="entry name" value="G_PROTEIN_RECEP_F1_2"/>
    <property type="match status" value="1"/>
</dbReference>
<keyword evidence="2" id="KW-1003">Cell membrane</keyword>
<evidence type="ECO:0000313" key="11">
    <source>
        <dbReference type="Proteomes" id="UP000695022"/>
    </source>
</evidence>
<evidence type="ECO:0000256" key="9">
    <source>
        <dbReference type="SAM" id="Phobius"/>
    </source>
</evidence>
<dbReference type="InterPro" id="IPR000276">
    <property type="entry name" value="GPCR_Rhodpsn"/>
</dbReference>
<dbReference type="Proteomes" id="UP000695022">
    <property type="component" value="Unplaced"/>
</dbReference>
<feature type="transmembrane region" description="Helical" evidence="9">
    <location>
        <begin position="38"/>
        <end position="63"/>
    </location>
</feature>
<reference evidence="12" key="1">
    <citation type="submission" date="2025-08" db="UniProtKB">
        <authorList>
            <consortium name="RefSeq"/>
        </authorList>
    </citation>
    <scope>IDENTIFICATION</scope>
</reference>
<keyword evidence="7" id="KW-0675">Receptor</keyword>
<evidence type="ECO:0000256" key="7">
    <source>
        <dbReference type="ARBA" id="ARBA00023170"/>
    </source>
</evidence>
<dbReference type="RefSeq" id="XP_014673741.1">
    <property type="nucleotide sequence ID" value="XM_014818255.1"/>
</dbReference>
<protein>
    <submittedName>
        <fullName evidence="12">Melanopsin-B-like</fullName>
    </submittedName>
</protein>
<gene>
    <name evidence="12" type="primary">LOC106814001</name>
</gene>
<feature type="domain" description="G-protein coupled receptors family 1 profile" evidence="10">
    <location>
        <begin position="54"/>
        <end position="148"/>
    </location>
</feature>
<feature type="transmembrane region" description="Helical" evidence="9">
    <location>
        <begin position="75"/>
        <end position="100"/>
    </location>
</feature>
<sequence length="148" mass="16309">MEPRNYTVLYDNGTIEHITNHTNSEIQASHNSQANVGFLYGAFVLVVAITILVINALIMVVYVRFDFLRTQRNYFIINLACADTLTAVAVGATVFLRAFIHEYHKTKIACGIYVFVAYVSLGASMLTIGLATLDRYIAIVHSVSATAS</sequence>
<name>A0ABM1ENH0_PRICU</name>
<evidence type="ECO:0000256" key="6">
    <source>
        <dbReference type="ARBA" id="ARBA00023136"/>
    </source>
</evidence>
<dbReference type="Gene3D" id="1.20.1070.10">
    <property type="entry name" value="Rhodopsin 7-helix transmembrane proteins"/>
    <property type="match status" value="1"/>
</dbReference>
<evidence type="ECO:0000256" key="1">
    <source>
        <dbReference type="ARBA" id="ARBA00004651"/>
    </source>
</evidence>
<keyword evidence="5" id="KW-0297">G-protein coupled receptor</keyword>
<evidence type="ECO:0000256" key="3">
    <source>
        <dbReference type="ARBA" id="ARBA00022692"/>
    </source>
</evidence>
<dbReference type="InterPro" id="IPR017452">
    <property type="entry name" value="GPCR_Rhodpsn_7TM"/>
</dbReference>
<evidence type="ECO:0000256" key="4">
    <source>
        <dbReference type="ARBA" id="ARBA00022989"/>
    </source>
</evidence>
<evidence type="ECO:0000256" key="5">
    <source>
        <dbReference type="ARBA" id="ARBA00023040"/>
    </source>
</evidence>